<dbReference type="Proteomes" id="UP000516764">
    <property type="component" value="Chromosome"/>
</dbReference>
<reference evidence="11 12" key="1">
    <citation type="journal article" date="2016" name="Int. J. Syst. Evol. Microbiol.">
        <title>Polaribacter haliotis sp. nov., isolated from the gut of abalone Haliotis discus hannai.</title>
        <authorList>
            <person name="Kim Y.O."/>
            <person name="Park I.S."/>
            <person name="Park S."/>
            <person name="Nam B.H."/>
            <person name="Park J.M."/>
            <person name="Kim D.G."/>
            <person name="Yoon J.H."/>
        </authorList>
    </citation>
    <scope>NUCLEOTIDE SEQUENCE [LARGE SCALE GENOMIC DNA]</scope>
    <source>
        <strain evidence="11 12">KCTC 52418</strain>
    </source>
</reference>
<comment type="subcellular location">
    <subcellularLocation>
        <location evidence="1">Cytoplasm</location>
    </subcellularLocation>
</comment>
<keyword evidence="8" id="KW-0067">ATP-binding</keyword>
<dbReference type="Gene3D" id="3.40.50.300">
    <property type="entry name" value="P-loop containing nucleotide triphosphate hydrolases"/>
    <property type="match status" value="1"/>
</dbReference>
<dbReference type="KEGG" id="phal:H9I45_03160"/>
<evidence type="ECO:0000256" key="7">
    <source>
        <dbReference type="ARBA" id="ARBA00022741"/>
    </source>
</evidence>
<accession>A0A7L8AHQ8</accession>
<organism evidence="11 12">
    <name type="scientific">Polaribacter haliotis</name>
    <dbReference type="NCBI Taxonomy" id="1888915"/>
    <lineage>
        <taxon>Bacteria</taxon>
        <taxon>Pseudomonadati</taxon>
        <taxon>Bacteroidota</taxon>
        <taxon>Flavobacteriia</taxon>
        <taxon>Flavobacteriales</taxon>
        <taxon>Flavobacteriaceae</taxon>
    </lineage>
</organism>
<protein>
    <recommendedName>
        <fullName evidence="3">tRNA threonylcarbamoyladenosine biosynthesis protein TsaE</fullName>
    </recommendedName>
    <alternativeName>
        <fullName evidence="10">t(6)A37 threonylcarbamoyladenosine biosynthesis protein TsaE</fullName>
    </alternativeName>
</protein>
<dbReference type="AlphaFoldDB" id="A0A7L8AHQ8"/>
<keyword evidence="4" id="KW-0963">Cytoplasm</keyword>
<keyword evidence="9" id="KW-0460">Magnesium</keyword>
<sequence length="135" mass="15573">MNKNYSLEDLSSIVSELITSVKNKTLLFYGEMGVGKTTLIKEICKQLGVLDNISSPTFSLVNEYQTSENNKVFHFDFYRIEDENEALDMGIEDYLYNNDWCLIEWPENVENLLPLESVAIHLSTLENGQRNIQLK</sequence>
<dbReference type="NCBIfam" id="TIGR00150">
    <property type="entry name" value="T6A_YjeE"/>
    <property type="match status" value="1"/>
</dbReference>
<evidence type="ECO:0000313" key="12">
    <source>
        <dbReference type="Proteomes" id="UP000516764"/>
    </source>
</evidence>
<dbReference type="GO" id="GO:0002949">
    <property type="term" value="P:tRNA threonylcarbamoyladenosine modification"/>
    <property type="evidence" value="ECO:0007669"/>
    <property type="project" value="InterPro"/>
</dbReference>
<keyword evidence="7" id="KW-0547">Nucleotide-binding</keyword>
<evidence type="ECO:0000256" key="8">
    <source>
        <dbReference type="ARBA" id="ARBA00022840"/>
    </source>
</evidence>
<evidence type="ECO:0000256" key="3">
    <source>
        <dbReference type="ARBA" id="ARBA00019010"/>
    </source>
</evidence>
<dbReference type="OrthoDB" id="9815896at2"/>
<dbReference type="InterPro" id="IPR027417">
    <property type="entry name" value="P-loop_NTPase"/>
</dbReference>
<dbReference type="GO" id="GO:0005524">
    <property type="term" value="F:ATP binding"/>
    <property type="evidence" value="ECO:0007669"/>
    <property type="project" value="UniProtKB-KW"/>
</dbReference>
<dbReference type="SUPFAM" id="SSF52540">
    <property type="entry name" value="P-loop containing nucleoside triphosphate hydrolases"/>
    <property type="match status" value="1"/>
</dbReference>
<proteinExistence type="inferred from homology"/>
<dbReference type="Pfam" id="PF02367">
    <property type="entry name" value="TsaE"/>
    <property type="match status" value="1"/>
</dbReference>
<evidence type="ECO:0000313" key="11">
    <source>
        <dbReference type="EMBL" id="QOD61464.1"/>
    </source>
</evidence>
<keyword evidence="5" id="KW-0819">tRNA processing</keyword>
<dbReference type="GO" id="GO:0016740">
    <property type="term" value="F:transferase activity"/>
    <property type="evidence" value="ECO:0007669"/>
    <property type="project" value="UniProtKB-KW"/>
</dbReference>
<dbReference type="EMBL" id="CP061813">
    <property type="protein sequence ID" value="QOD61464.1"/>
    <property type="molecule type" value="Genomic_DNA"/>
</dbReference>
<name>A0A7L8AHQ8_9FLAO</name>
<dbReference type="RefSeq" id="WP_088353388.1">
    <property type="nucleotide sequence ID" value="NZ_CP061813.1"/>
</dbReference>
<evidence type="ECO:0000256" key="2">
    <source>
        <dbReference type="ARBA" id="ARBA00007599"/>
    </source>
</evidence>
<evidence type="ECO:0000256" key="9">
    <source>
        <dbReference type="ARBA" id="ARBA00022842"/>
    </source>
</evidence>
<comment type="similarity">
    <text evidence="2">Belongs to the TsaE family.</text>
</comment>
<evidence type="ECO:0000256" key="1">
    <source>
        <dbReference type="ARBA" id="ARBA00004496"/>
    </source>
</evidence>
<dbReference type="GO" id="GO:0005737">
    <property type="term" value="C:cytoplasm"/>
    <property type="evidence" value="ECO:0007669"/>
    <property type="project" value="UniProtKB-SubCell"/>
</dbReference>
<gene>
    <name evidence="11" type="primary">tsaE</name>
    <name evidence="11" type="ORF">H9I45_03160</name>
</gene>
<evidence type="ECO:0000256" key="6">
    <source>
        <dbReference type="ARBA" id="ARBA00022723"/>
    </source>
</evidence>
<evidence type="ECO:0000256" key="4">
    <source>
        <dbReference type="ARBA" id="ARBA00022490"/>
    </source>
</evidence>
<dbReference type="GO" id="GO:0046872">
    <property type="term" value="F:metal ion binding"/>
    <property type="evidence" value="ECO:0007669"/>
    <property type="project" value="UniProtKB-KW"/>
</dbReference>
<dbReference type="PANTHER" id="PTHR33540:SF2">
    <property type="entry name" value="TRNA THREONYLCARBAMOYLADENOSINE BIOSYNTHESIS PROTEIN TSAE"/>
    <property type="match status" value="1"/>
</dbReference>
<dbReference type="InterPro" id="IPR003442">
    <property type="entry name" value="T6A_TsaE"/>
</dbReference>
<keyword evidence="12" id="KW-1185">Reference proteome</keyword>
<evidence type="ECO:0000256" key="5">
    <source>
        <dbReference type="ARBA" id="ARBA00022694"/>
    </source>
</evidence>
<keyword evidence="6" id="KW-0479">Metal-binding</keyword>
<evidence type="ECO:0000256" key="10">
    <source>
        <dbReference type="ARBA" id="ARBA00032441"/>
    </source>
</evidence>
<dbReference type="PANTHER" id="PTHR33540">
    <property type="entry name" value="TRNA THREONYLCARBAMOYLADENOSINE BIOSYNTHESIS PROTEIN TSAE"/>
    <property type="match status" value="1"/>
</dbReference>
<keyword evidence="11" id="KW-0808">Transferase</keyword>